<keyword evidence="1" id="KW-0472">Membrane</keyword>
<dbReference type="Proteomes" id="UP000267096">
    <property type="component" value="Unassembled WGS sequence"/>
</dbReference>
<evidence type="ECO:0000313" key="2">
    <source>
        <dbReference type="EMBL" id="VDK23267.1"/>
    </source>
</evidence>
<evidence type="ECO:0000313" key="3">
    <source>
        <dbReference type="Proteomes" id="UP000267096"/>
    </source>
</evidence>
<accession>A0A0M3J9U1</accession>
<sequence>MAHCGSLGLEWALRKRAESWLGDVDFVCITNGQWLSNRKPCLVYAARLLSLLFVVLTYGHATSSVAWLLGEYSNYCLLVDGNELI</sequence>
<dbReference type="AlphaFoldDB" id="A0A0M3J9U1"/>
<dbReference type="OrthoDB" id="6495844at2759"/>
<keyword evidence="1" id="KW-0812">Transmembrane</keyword>
<gene>
    <name evidence="2" type="ORF">ASIM_LOCUS4175</name>
</gene>
<name>A0A0M3J9U1_ANISI</name>
<proteinExistence type="predicted"/>
<reference evidence="2 3" key="2">
    <citation type="submission" date="2018-11" db="EMBL/GenBank/DDBJ databases">
        <authorList>
            <consortium name="Pathogen Informatics"/>
        </authorList>
    </citation>
    <scope>NUCLEOTIDE SEQUENCE [LARGE SCALE GENOMIC DNA]</scope>
</reference>
<feature type="transmembrane region" description="Helical" evidence="1">
    <location>
        <begin position="41"/>
        <end position="61"/>
    </location>
</feature>
<reference evidence="4" key="1">
    <citation type="submission" date="2017-02" db="UniProtKB">
        <authorList>
            <consortium name="WormBaseParasite"/>
        </authorList>
    </citation>
    <scope>IDENTIFICATION</scope>
</reference>
<dbReference type="Gene3D" id="3.40.630.10">
    <property type="entry name" value="Zn peptidases"/>
    <property type="match status" value="1"/>
</dbReference>
<evidence type="ECO:0000256" key="1">
    <source>
        <dbReference type="SAM" id="Phobius"/>
    </source>
</evidence>
<keyword evidence="3" id="KW-1185">Reference proteome</keyword>
<dbReference type="EMBL" id="UYRR01007078">
    <property type="protein sequence ID" value="VDK23267.1"/>
    <property type="molecule type" value="Genomic_DNA"/>
</dbReference>
<evidence type="ECO:0000313" key="4">
    <source>
        <dbReference type="WBParaSite" id="ASIM_0000436001-mRNA-1"/>
    </source>
</evidence>
<keyword evidence="1" id="KW-1133">Transmembrane helix</keyword>
<protein>
    <submittedName>
        <fullName evidence="2 4">Uncharacterized protein</fullName>
    </submittedName>
</protein>
<dbReference type="WBParaSite" id="ASIM_0000436001-mRNA-1">
    <property type="protein sequence ID" value="ASIM_0000436001-mRNA-1"/>
    <property type="gene ID" value="ASIM_0000436001"/>
</dbReference>
<organism evidence="4">
    <name type="scientific">Anisakis simplex</name>
    <name type="common">Herring worm</name>
    <dbReference type="NCBI Taxonomy" id="6269"/>
    <lineage>
        <taxon>Eukaryota</taxon>
        <taxon>Metazoa</taxon>
        <taxon>Ecdysozoa</taxon>
        <taxon>Nematoda</taxon>
        <taxon>Chromadorea</taxon>
        <taxon>Rhabditida</taxon>
        <taxon>Spirurina</taxon>
        <taxon>Ascaridomorpha</taxon>
        <taxon>Ascaridoidea</taxon>
        <taxon>Anisakidae</taxon>
        <taxon>Anisakis</taxon>
        <taxon>Anisakis simplex complex</taxon>
    </lineage>
</organism>